<name>A0AA38C3R2_TAXCH</name>
<evidence type="ECO:0000313" key="1">
    <source>
        <dbReference type="EMBL" id="KAH9288918.1"/>
    </source>
</evidence>
<evidence type="ECO:0000313" key="2">
    <source>
        <dbReference type="Proteomes" id="UP000824469"/>
    </source>
</evidence>
<dbReference type="EMBL" id="JAHRHJ020003813">
    <property type="protein sequence ID" value="KAH9288918.1"/>
    <property type="molecule type" value="Genomic_DNA"/>
</dbReference>
<organism evidence="1 2">
    <name type="scientific">Taxus chinensis</name>
    <name type="common">Chinese yew</name>
    <name type="synonym">Taxus wallichiana var. chinensis</name>
    <dbReference type="NCBI Taxonomy" id="29808"/>
    <lineage>
        <taxon>Eukaryota</taxon>
        <taxon>Viridiplantae</taxon>
        <taxon>Streptophyta</taxon>
        <taxon>Embryophyta</taxon>
        <taxon>Tracheophyta</taxon>
        <taxon>Spermatophyta</taxon>
        <taxon>Pinopsida</taxon>
        <taxon>Pinidae</taxon>
        <taxon>Conifers II</taxon>
        <taxon>Cupressales</taxon>
        <taxon>Taxaceae</taxon>
        <taxon>Taxus</taxon>
    </lineage>
</organism>
<proteinExistence type="predicted"/>
<keyword evidence="2" id="KW-1185">Reference proteome</keyword>
<gene>
    <name evidence="1" type="ORF">KI387_033035</name>
</gene>
<reference evidence="1 2" key="1">
    <citation type="journal article" date="2021" name="Nat. Plants">
        <title>The Taxus genome provides insights into paclitaxel biosynthesis.</title>
        <authorList>
            <person name="Xiong X."/>
            <person name="Gou J."/>
            <person name="Liao Q."/>
            <person name="Li Y."/>
            <person name="Zhou Q."/>
            <person name="Bi G."/>
            <person name="Li C."/>
            <person name="Du R."/>
            <person name="Wang X."/>
            <person name="Sun T."/>
            <person name="Guo L."/>
            <person name="Liang H."/>
            <person name="Lu P."/>
            <person name="Wu Y."/>
            <person name="Zhang Z."/>
            <person name="Ro D.K."/>
            <person name="Shang Y."/>
            <person name="Huang S."/>
            <person name="Yan J."/>
        </authorList>
    </citation>
    <scope>NUCLEOTIDE SEQUENCE [LARGE SCALE GENOMIC DNA]</scope>
    <source>
        <strain evidence="1">Ta-2019</strain>
    </source>
</reference>
<feature type="non-terminal residue" evidence="1">
    <location>
        <position position="71"/>
    </location>
</feature>
<feature type="non-terminal residue" evidence="1">
    <location>
        <position position="1"/>
    </location>
</feature>
<comment type="caution">
    <text evidence="1">The sequence shown here is derived from an EMBL/GenBank/DDBJ whole genome shotgun (WGS) entry which is preliminary data.</text>
</comment>
<accession>A0AA38C3R2</accession>
<protein>
    <submittedName>
        <fullName evidence="1">Uncharacterized protein</fullName>
    </submittedName>
</protein>
<sequence length="71" mass="7566">IGLDVDILCKRGVDEDEALCEVDGILSGKSYEVVDIVHDGDGNFEVAVLVRNNTVSHNLVLQALGKNGSVE</sequence>
<dbReference type="AlphaFoldDB" id="A0AA38C3R2"/>
<dbReference type="Proteomes" id="UP000824469">
    <property type="component" value="Unassembled WGS sequence"/>
</dbReference>